<feature type="region of interest" description="Disordered" evidence="1">
    <location>
        <begin position="1"/>
        <end position="77"/>
    </location>
</feature>
<dbReference type="EMBL" id="HF935303">
    <property type="protein sequence ID" value="CCX06628.1"/>
    <property type="molecule type" value="Genomic_DNA"/>
</dbReference>
<feature type="compositionally biased region" description="Basic and acidic residues" evidence="1">
    <location>
        <begin position="53"/>
        <end position="71"/>
    </location>
</feature>
<name>U4L2Z6_PYROM</name>
<protein>
    <submittedName>
        <fullName evidence="2">Uncharacterized protein</fullName>
    </submittedName>
</protein>
<gene>
    <name evidence="2" type="ORF">PCON_06215</name>
</gene>
<evidence type="ECO:0000313" key="2">
    <source>
        <dbReference type="EMBL" id="CCX06628.1"/>
    </source>
</evidence>
<proteinExistence type="predicted"/>
<accession>U4L2Z6</accession>
<organism evidence="2 3">
    <name type="scientific">Pyronema omphalodes (strain CBS 100304)</name>
    <name type="common">Pyronema confluens</name>
    <dbReference type="NCBI Taxonomy" id="1076935"/>
    <lineage>
        <taxon>Eukaryota</taxon>
        <taxon>Fungi</taxon>
        <taxon>Dikarya</taxon>
        <taxon>Ascomycota</taxon>
        <taxon>Pezizomycotina</taxon>
        <taxon>Pezizomycetes</taxon>
        <taxon>Pezizales</taxon>
        <taxon>Pyronemataceae</taxon>
        <taxon>Pyronema</taxon>
    </lineage>
</organism>
<evidence type="ECO:0000313" key="3">
    <source>
        <dbReference type="Proteomes" id="UP000018144"/>
    </source>
</evidence>
<sequence>MLVRSYPDGTGNSATRARADGVASLRNQGAGTRSKEEAHGAGYRQGGPPRGPVDAKIRKPQACRDGRDRSETNTAQH</sequence>
<dbReference type="AlphaFoldDB" id="U4L2Z6"/>
<reference evidence="2 3" key="1">
    <citation type="journal article" date="2013" name="PLoS Genet.">
        <title>The genome and development-dependent transcriptomes of Pyronema confluens: a window into fungal evolution.</title>
        <authorList>
            <person name="Traeger S."/>
            <person name="Altegoer F."/>
            <person name="Freitag M."/>
            <person name="Gabaldon T."/>
            <person name="Kempken F."/>
            <person name="Kumar A."/>
            <person name="Marcet-Houben M."/>
            <person name="Poggeler S."/>
            <person name="Stajich J.E."/>
            <person name="Nowrousian M."/>
        </authorList>
    </citation>
    <scope>NUCLEOTIDE SEQUENCE [LARGE SCALE GENOMIC DNA]</scope>
    <source>
        <strain evidence="3">CBS 100304</strain>
        <tissue evidence="2">Vegetative mycelium</tissue>
    </source>
</reference>
<evidence type="ECO:0000256" key="1">
    <source>
        <dbReference type="SAM" id="MobiDB-lite"/>
    </source>
</evidence>
<keyword evidence="3" id="KW-1185">Reference proteome</keyword>
<dbReference type="Proteomes" id="UP000018144">
    <property type="component" value="Unassembled WGS sequence"/>
</dbReference>